<dbReference type="InterPro" id="IPR037213">
    <property type="entry name" value="Run_dom_sf"/>
</dbReference>
<evidence type="ECO:0000256" key="3">
    <source>
        <dbReference type="ARBA" id="ARBA00022753"/>
    </source>
</evidence>
<dbReference type="PANTHER" id="PTHR45971">
    <property type="entry name" value="PHOX (PX) DOMAIN-CONTAINING PROTEIN"/>
    <property type="match status" value="1"/>
</dbReference>
<dbReference type="GO" id="GO:1901097">
    <property type="term" value="P:negative regulation of autophagosome maturation"/>
    <property type="evidence" value="ECO:0007669"/>
    <property type="project" value="TreeGrafter"/>
</dbReference>
<dbReference type="CDD" id="cd17686">
    <property type="entry name" value="RUN_RUBCN"/>
    <property type="match status" value="1"/>
</dbReference>
<dbReference type="Gene3D" id="1.20.58.900">
    <property type="match status" value="1"/>
</dbReference>
<evidence type="ECO:0000256" key="1">
    <source>
        <dbReference type="ARBA" id="ARBA00004603"/>
    </source>
</evidence>
<keyword evidence="9" id="KW-1185">Reference proteome</keyword>
<evidence type="ECO:0000313" key="9">
    <source>
        <dbReference type="Proteomes" id="UP000523146"/>
    </source>
</evidence>
<dbReference type="Pfam" id="PF02759">
    <property type="entry name" value="RUN"/>
    <property type="match status" value="1"/>
</dbReference>
<feature type="non-terminal residue" evidence="8">
    <location>
        <position position="1"/>
    </location>
</feature>
<gene>
    <name evidence="8" type="primary">Rubcn</name>
    <name evidence="8" type="ORF">TOXRED_R03008</name>
</gene>
<dbReference type="PANTHER" id="PTHR45971:SF3">
    <property type="entry name" value="RUN DOMAIN BECLIN-1-INTERACTING AND CYSTEINE-RICH DOMAIN-CONTAINING PROTEIN"/>
    <property type="match status" value="1"/>
</dbReference>
<feature type="coiled-coil region" evidence="5">
    <location>
        <begin position="492"/>
        <end position="519"/>
    </location>
</feature>
<dbReference type="GO" id="GO:0005769">
    <property type="term" value="C:early endosome"/>
    <property type="evidence" value="ECO:0007669"/>
    <property type="project" value="TreeGrafter"/>
</dbReference>
<feature type="compositionally biased region" description="Polar residues" evidence="6">
    <location>
        <begin position="213"/>
        <end position="235"/>
    </location>
</feature>
<protein>
    <submittedName>
        <fullName evidence="8">RUBIC protein</fullName>
    </submittedName>
</protein>
<feature type="compositionally biased region" description="Basic and acidic residues" evidence="6">
    <location>
        <begin position="570"/>
        <end position="585"/>
    </location>
</feature>
<feature type="compositionally biased region" description="Low complexity" evidence="6">
    <location>
        <begin position="320"/>
        <end position="352"/>
    </location>
</feature>
<dbReference type="Proteomes" id="UP000523146">
    <property type="component" value="Unassembled WGS sequence"/>
</dbReference>
<dbReference type="GO" id="GO:1901981">
    <property type="term" value="F:phosphatidylinositol phosphate binding"/>
    <property type="evidence" value="ECO:0007669"/>
    <property type="project" value="TreeGrafter"/>
</dbReference>
<dbReference type="InterPro" id="IPR052428">
    <property type="entry name" value="Autophagy_HostDef_Reg"/>
</dbReference>
<feature type="domain" description="RUN" evidence="7">
    <location>
        <begin position="24"/>
        <end position="165"/>
    </location>
</feature>
<dbReference type="AlphaFoldDB" id="A0A7K5INI7"/>
<feature type="region of interest" description="Disordered" evidence="6">
    <location>
        <begin position="213"/>
        <end position="423"/>
    </location>
</feature>
<dbReference type="SMART" id="SM00593">
    <property type="entry name" value="RUN"/>
    <property type="match status" value="1"/>
</dbReference>
<feature type="compositionally biased region" description="Polar residues" evidence="6">
    <location>
        <begin position="536"/>
        <end position="562"/>
    </location>
</feature>
<name>A0A7K5INI7_TOXRE</name>
<dbReference type="InterPro" id="IPR025258">
    <property type="entry name" value="RH_dom"/>
</dbReference>
<dbReference type="EMBL" id="VXBI01004374">
    <property type="protein sequence ID" value="NWS83277.1"/>
    <property type="molecule type" value="Genomic_DNA"/>
</dbReference>
<dbReference type="SMART" id="SM01175">
    <property type="entry name" value="DUF4206"/>
    <property type="match status" value="1"/>
</dbReference>
<feature type="compositionally biased region" description="Polar residues" evidence="6">
    <location>
        <begin position="291"/>
        <end position="300"/>
    </location>
</feature>
<dbReference type="PROSITE" id="PS50826">
    <property type="entry name" value="RUN"/>
    <property type="match status" value="1"/>
</dbReference>
<keyword evidence="3" id="KW-0967">Endosome</keyword>
<keyword evidence="5" id="KW-0175">Coiled coil</keyword>
<accession>A0A7K5INI7</accession>
<dbReference type="InterPro" id="IPR048569">
    <property type="entry name" value="RUBC_PIKBD"/>
</dbReference>
<feature type="region of interest" description="Disordered" evidence="6">
    <location>
        <begin position="536"/>
        <end position="586"/>
    </location>
</feature>
<sequence>HWKLLGNLKTTVEGLVSISNPNVWSKYGGLERLCRDMHSILYHGLIHDKVCCRQKDYWQFVKDIRWLSPGSAHHLEKFISLQESSQCDPEGPGDQAIAQLWLQHSLQCHCLSAQLRPLLGNRQYIRKFYTDTAFLLSDAHVTAMLQCLEAVEQNNPRLLAQIDTSMLTRKSDNPFPVAKSQSLTALPASPCVPAATCSQQRCFGSFSSLQHPASSGLSNRRPVSSCGNSNSSQPQERCPSTRSSSFSEGRSPLEQPGSPTRFHVPSPKDPFSPASEMSSSTTSQSEDTWTGSQDDPQSDVNDGPEYLAIGNLGRRGRACSSTSTSSTKSSSSKLFSSSSSQKLDSVSSLGEQGASGGGSRGLSLLRRSSFSEGQSSAPQGILKKSHVRSHSDTNVTSGKLHESHGDPSGERGPISASTQSSELSTASSLYMEYDSGQYLSSGEGMFRRPSEGQSLISYLSEQDFGSCADLEKENAHFSISESLIAAIELMKCNMMSRQLEEEEEDSDKEIQELKQKIRIRRQQIRTRHLFPTCQEMGSDSLMATDSGSQFSSHGSMRLSDSGSAEDVEEYEIRDADIKRNPDSSRKSFLSSDSISHSFLNSNSAEAVAMGLLKQFEGMQLPAASELEWLVPEHDAPQKLLPIPDSLPISPDDGEHADIYKLRIRVRGNLEWAPPRPQIIFNVHSALTRKVAVAKQNYRCAGCGIRTDPDYIKRLRYCEYLGKYFCQCCHENAQTVIPSRILRKWDFSKYYVSNFSKDLLSKIWSDPLFNVQAINPGLYQKVKALNQVRLLRIQLFHMKNMFKTCRLAKDLLDSFDAVPGHLTEDLHLYSLSDFSAIKKGDLMPRLTELLKAGSLHIDKCMLCQAKGFICEFCQNEDDIIFPFELNKCRTCEDCKACYHKSCFKSTPCPRCERLQARRELMDKQSMESYISDYEDKLEQPEAVAAT</sequence>
<feature type="compositionally biased region" description="Low complexity" evidence="6">
    <location>
        <begin position="361"/>
        <end position="373"/>
    </location>
</feature>
<dbReference type="SUPFAM" id="SSF140741">
    <property type="entry name" value="RUN domain-like"/>
    <property type="match status" value="1"/>
</dbReference>
<feature type="compositionally biased region" description="Low complexity" evidence="6">
    <location>
        <begin position="272"/>
        <end position="290"/>
    </location>
</feature>
<feature type="non-terminal residue" evidence="8">
    <location>
        <position position="945"/>
    </location>
</feature>
<dbReference type="InterPro" id="IPR004012">
    <property type="entry name" value="Run_dom"/>
</dbReference>
<proteinExistence type="predicted"/>
<keyword evidence="4" id="KW-0072">Autophagy</keyword>
<evidence type="ECO:0000256" key="2">
    <source>
        <dbReference type="ARBA" id="ARBA00022553"/>
    </source>
</evidence>
<feature type="compositionally biased region" description="Basic and acidic residues" evidence="6">
    <location>
        <begin position="399"/>
        <end position="409"/>
    </location>
</feature>
<dbReference type="GO" id="GO:0045806">
    <property type="term" value="P:negative regulation of endocytosis"/>
    <property type="evidence" value="ECO:0007669"/>
    <property type="project" value="TreeGrafter"/>
</dbReference>
<evidence type="ECO:0000256" key="4">
    <source>
        <dbReference type="ARBA" id="ARBA00023006"/>
    </source>
</evidence>
<comment type="caution">
    <text evidence="8">The sequence shown here is derived from an EMBL/GenBank/DDBJ whole genome shotgun (WGS) entry which is preliminary data.</text>
</comment>
<evidence type="ECO:0000259" key="7">
    <source>
        <dbReference type="PROSITE" id="PS50826"/>
    </source>
</evidence>
<evidence type="ECO:0000256" key="6">
    <source>
        <dbReference type="SAM" id="MobiDB-lite"/>
    </source>
</evidence>
<dbReference type="GO" id="GO:0005770">
    <property type="term" value="C:late endosome"/>
    <property type="evidence" value="ECO:0007669"/>
    <property type="project" value="UniProtKB-SubCell"/>
</dbReference>
<feature type="compositionally biased region" description="Low complexity" evidence="6">
    <location>
        <begin position="240"/>
        <end position="250"/>
    </location>
</feature>
<evidence type="ECO:0000313" key="8">
    <source>
        <dbReference type="EMBL" id="NWS83277.1"/>
    </source>
</evidence>
<dbReference type="GO" id="GO:0006914">
    <property type="term" value="P:autophagy"/>
    <property type="evidence" value="ECO:0007669"/>
    <property type="project" value="UniProtKB-KW"/>
</dbReference>
<dbReference type="Pfam" id="PF21054">
    <property type="entry name" value="RUBC_PIKBD"/>
    <property type="match status" value="1"/>
</dbReference>
<keyword evidence="2" id="KW-0597">Phosphoprotein</keyword>
<dbReference type="Pfam" id="PF13901">
    <property type="entry name" value="RH_dom"/>
    <property type="match status" value="1"/>
</dbReference>
<reference evidence="8 9" key="1">
    <citation type="submission" date="2019-09" db="EMBL/GenBank/DDBJ databases">
        <title>Bird 10,000 Genomes (B10K) Project - Family phase.</title>
        <authorList>
            <person name="Zhang G."/>
        </authorList>
    </citation>
    <scope>NUCLEOTIDE SEQUENCE [LARGE SCALE GENOMIC DNA]</scope>
    <source>
        <strain evidence="8">B10K-DU-002-15</strain>
        <tissue evidence="8">Muscle</tissue>
    </source>
</reference>
<evidence type="ECO:0000256" key="5">
    <source>
        <dbReference type="SAM" id="Coils"/>
    </source>
</evidence>
<comment type="subcellular location">
    <subcellularLocation>
        <location evidence="1">Late endosome</location>
    </subcellularLocation>
</comment>
<organism evidence="8 9">
    <name type="scientific">Toxostoma redivivum</name>
    <name type="common">California thrasher</name>
    <dbReference type="NCBI Taxonomy" id="99882"/>
    <lineage>
        <taxon>Eukaryota</taxon>
        <taxon>Metazoa</taxon>
        <taxon>Chordata</taxon>
        <taxon>Craniata</taxon>
        <taxon>Vertebrata</taxon>
        <taxon>Euteleostomi</taxon>
        <taxon>Archelosauria</taxon>
        <taxon>Archosauria</taxon>
        <taxon>Dinosauria</taxon>
        <taxon>Saurischia</taxon>
        <taxon>Theropoda</taxon>
        <taxon>Coelurosauria</taxon>
        <taxon>Aves</taxon>
        <taxon>Neognathae</taxon>
        <taxon>Neoaves</taxon>
        <taxon>Telluraves</taxon>
        <taxon>Australaves</taxon>
        <taxon>Passeriformes</taxon>
        <taxon>Mimidae</taxon>
        <taxon>Toxostoma</taxon>
    </lineage>
</organism>